<reference evidence="7 8" key="1">
    <citation type="submission" date="2016-08" db="EMBL/GenBank/DDBJ databases">
        <title>A Parts List for Fungal Cellulosomes Revealed by Comparative Genomics.</title>
        <authorList>
            <consortium name="DOE Joint Genome Institute"/>
            <person name="Haitjema C.H."/>
            <person name="Gilmore S.P."/>
            <person name="Henske J.K."/>
            <person name="Solomon K.V."/>
            <person name="De Groot R."/>
            <person name="Kuo A."/>
            <person name="Mondo S.J."/>
            <person name="Salamov A.A."/>
            <person name="Labutti K."/>
            <person name="Zhao Z."/>
            <person name="Chiniquy J."/>
            <person name="Barry K."/>
            <person name="Brewer H.M."/>
            <person name="Purvine S.O."/>
            <person name="Wright A.T."/>
            <person name="Boxma B."/>
            <person name="Van Alen T."/>
            <person name="Hackstein J.H."/>
            <person name="Baker S.E."/>
            <person name="Grigoriev I.V."/>
            <person name="O'Malley M.A."/>
        </authorList>
    </citation>
    <scope>NUCLEOTIDE SEQUENCE [LARGE SCALE GENOMIC DNA]</scope>
    <source>
        <strain evidence="7 8">G1</strain>
    </source>
</reference>
<dbReference type="InterPro" id="IPR006571">
    <property type="entry name" value="TLDc_dom"/>
</dbReference>
<dbReference type="GO" id="GO:0006979">
    <property type="term" value="P:response to oxidative stress"/>
    <property type="evidence" value="ECO:0007669"/>
    <property type="project" value="TreeGrafter"/>
</dbReference>
<dbReference type="GO" id="GO:0005739">
    <property type="term" value="C:mitochondrion"/>
    <property type="evidence" value="ECO:0007669"/>
    <property type="project" value="UniProtKB-SubCell"/>
</dbReference>
<name>A0A1Y2AK33_9FUNG</name>
<evidence type="ECO:0000256" key="3">
    <source>
        <dbReference type="ARBA" id="ARBA00023128"/>
    </source>
</evidence>
<evidence type="ECO:0000256" key="1">
    <source>
        <dbReference type="ARBA" id="ARBA00004173"/>
    </source>
</evidence>
<dbReference type="GO" id="GO:0005634">
    <property type="term" value="C:nucleus"/>
    <property type="evidence" value="ECO:0007669"/>
    <property type="project" value="TreeGrafter"/>
</dbReference>
<organism evidence="7 8">
    <name type="scientific">Neocallimastix californiae</name>
    <dbReference type="NCBI Taxonomy" id="1754190"/>
    <lineage>
        <taxon>Eukaryota</taxon>
        <taxon>Fungi</taxon>
        <taxon>Fungi incertae sedis</taxon>
        <taxon>Chytridiomycota</taxon>
        <taxon>Chytridiomycota incertae sedis</taxon>
        <taxon>Neocallimastigomycetes</taxon>
        <taxon>Neocallimastigales</taxon>
        <taxon>Neocallimastigaceae</taxon>
        <taxon>Neocallimastix</taxon>
    </lineage>
</organism>
<dbReference type="STRING" id="1754190.A0A1Y2AK33"/>
<evidence type="ECO:0000259" key="6">
    <source>
        <dbReference type="PROSITE" id="PS51886"/>
    </source>
</evidence>
<dbReference type="Proteomes" id="UP000193920">
    <property type="component" value="Unassembled WGS sequence"/>
</dbReference>
<feature type="coiled-coil region" evidence="5">
    <location>
        <begin position="134"/>
        <end position="178"/>
    </location>
</feature>
<dbReference type="PANTHER" id="PTHR23354">
    <property type="entry name" value="NUCLEOLAR PROTEIN 7/ESTROGEN RECEPTOR COACTIVATOR-RELATED"/>
    <property type="match status" value="1"/>
</dbReference>
<accession>A0A1Y2AK33</accession>
<dbReference type="PANTHER" id="PTHR23354:SF62">
    <property type="entry name" value="MUSTARD, ISOFORM V"/>
    <property type="match status" value="1"/>
</dbReference>
<keyword evidence="5" id="KW-0175">Coiled coil</keyword>
<sequence length="346" mass="40259">MDFNLENLSPREFKVKYEKDNKIYNIVLSNKKINKLIVKIFQINSFPLESYENEFSKEDLDKITTYFRMFENVDDLFPELIDKIEKKEYKIIVKDDLLLLHFCINIRNVQNPMLPIKKLNISLPSTVDSLCEVVNKILEDNAKMKKEINELRSEILILKEEKEKRDNKENEKEEIINKNFNDSTIVTNYEDKCMILNWIRPNVSIKLELLYKVSRDGDRISTFFQKVSGKTPTLLIVKTTHGYKFGGFTSREWIMNNTYSSDNSAFIFSINNKKKYEIKSGSSSNAIFGCSEFFAFGGDLIIFDNCTTIDNSSNFGHTYNNASNNELIGGGNTFTVKEFEVYHVII</sequence>
<dbReference type="AlphaFoldDB" id="A0A1Y2AK33"/>
<dbReference type="SMART" id="SM00584">
    <property type="entry name" value="TLDc"/>
    <property type="match status" value="1"/>
</dbReference>
<keyword evidence="3" id="KW-0496">Mitochondrion</keyword>
<keyword evidence="8" id="KW-1185">Reference proteome</keyword>
<dbReference type="OrthoDB" id="2382178at2759"/>
<dbReference type="Pfam" id="PF07534">
    <property type="entry name" value="TLD"/>
    <property type="match status" value="1"/>
</dbReference>
<comment type="subcellular location">
    <subcellularLocation>
        <location evidence="1">Mitochondrion</location>
    </subcellularLocation>
</comment>
<evidence type="ECO:0000313" key="7">
    <source>
        <dbReference type="EMBL" id="ORY22923.1"/>
    </source>
</evidence>
<evidence type="ECO:0000313" key="8">
    <source>
        <dbReference type="Proteomes" id="UP000193920"/>
    </source>
</evidence>
<comment type="similarity">
    <text evidence="2">Belongs to the OXR1 family.</text>
</comment>
<evidence type="ECO:0000256" key="5">
    <source>
        <dbReference type="SAM" id="Coils"/>
    </source>
</evidence>
<evidence type="ECO:0000256" key="2">
    <source>
        <dbReference type="ARBA" id="ARBA00009540"/>
    </source>
</evidence>
<proteinExistence type="inferred from homology"/>
<evidence type="ECO:0000256" key="4">
    <source>
        <dbReference type="ARBA" id="ARBA00040604"/>
    </source>
</evidence>
<dbReference type="PROSITE" id="PS51886">
    <property type="entry name" value="TLDC"/>
    <property type="match status" value="1"/>
</dbReference>
<gene>
    <name evidence="7" type="ORF">LY90DRAFT_706968</name>
</gene>
<protein>
    <recommendedName>
        <fullName evidence="4">Oxidation resistance protein 1</fullName>
    </recommendedName>
</protein>
<dbReference type="EMBL" id="MCOG01000240">
    <property type="protein sequence ID" value="ORY22923.1"/>
    <property type="molecule type" value="Genomic_DNA"/>
</dbReference>
<comment type="caution">
    <text evidence="7">The sequence shown here is derived from an EMBL/GenBank/DDBJ whole genome shotgun (WGS) entry which is preliminary data.</text>
</comment>
<feature type="domain" description="TLDc" evidence="6">
    <location>
        <begin position="185"/>
        <end position="345"/>
    </location>
</feature>